<dbReference type="Proteomes" id="UP000663852">
    <property type="component" value="Unassembled WGS sequence"/>
</dbReference>
<evidence type="ECO:0000256" key="1">
    <source>
        <dbReference type="ARBA" id="ARBA00005598"/>
    </source>
</evidence>
<comment type="similarity">
    <text evidence="1">Belongs to the NDRG family.</text>
</comment>
<feature type="region of interest" description="Disordered" evidence="2">
    <location>
        <begin position="377"/>
        <end position="410"/>
    </location>
</feature>
<feature type="compositionally biased region" description="Low complexity" evidence="2">
    <location>
        <begin position="387"/>
        <end position="410"/>
    </location>
</feature>
<comment type="caution">
    <text evidence="3">The sequence shown here is derived from an EMBL/GenBank/DDBJ whole genome shotgun (WGS) entry which is preliminary data.</text>
</comment>
<reference evidence="3" key="1">
    <citation type="submission" date="2021-02" db="EMBL/GenBank/DDBJ databases">
        <authorList>
            <person name="Nowell W R."/>
        </authorList>
    </citation>
    <scope>NUCLEOTIDE SEQUENCE</scope>
</reference>
<dbReference type="Pfam" id="PF03096">
    <property type="entry name" value="Ndr"/>
    <property type="match status" value="2"/>
</dbReference>
<sequence>MEETDRVGLLEKLGTVQQNQNSSLPKYVIRSNKLGLDYTAWVQDDTGNNSKCYVLTIHDIGCSHSVFTEFVSQPEMRALKQRIVWVHVDLPGQEDDAAALPIEKYPSLDDIASELINIVDHLNIPQAVIFGEGAGANIACRFAIEYPTRVHGLVLVHPTGTTAGFMEMMKDKLNNWKLIHKGMNPDAEAYLIWHRFGRDAAKKIDRKNSLKSSDDQNKNKTRDLLHECSLTCLLVVFQGYGDSQLLEANIREFSEKLYQKRTAKNLALFMDAFLNRTNLVDKLDKLTVDCLVAVGKKSSVISTTEKFYERLRDSRNNPQKMVNSPLLIADDVGDVLGEAPDVLAKSMQFFLQGIGLLSGLPMEAGLVGLGRLSRAMSMEDADRPRRSSVLSTPPTTTSPTTVGSPPKFPL</sequence>
<dbReference type="OrthoDB" id="191979at2759"/>
<proteinExistence type="inferred from homology"/>
<dbReference type="EMBL" id="CAJNOJ010000013">
    <property type="protein sequence ID" value="CAF0801351.1"/>
    <property type="molecule type" value="Genomic_DNA"/>
</dbReference>
<evidence type="ECO:0000256" key="2">
    <source>
        <dbReference type="SAM" id="MobiDB-lite"/>
    </source>
</evidence>
<evidence type="ECO:0000313" key="4">
    <source>
        <dbReference type="Proteomes" id="UP000663852"/>
    </source>
</evidence>
<name>A0A813SXZ7_ADIRI</name>
<accession>A0A813SXZ7</accession>
<protein>
    <submittedName>
        <fullName evidence="3">Uncharacterized protein</fullName>
    </submittedName>
</protein>
<organism evidence="3 4">
    <name type="scientific">Adineta ricciae</name>
    <name type="common">Rotifer</name>
    <dbReference type="NCBI Taxonomy" id="249248"/>
    <lineage>
        <taxon>Eukaryota</taxon>
        <taxon>Metazoa</taxon>
        <taxon>Spiralia</taxon>
        <taxon>Gnathifera</taxon>
        <taxon>Rotifera</taxon>
        <taxon>Eurotatoria</taxon>
        <taxon>Bdelloidea</taxon>
        <taxon>Adinetida</taxon>
        <taxon>Adinetidae</taxon>
        <taxon>Adineta</taxon>
    </lineage>
</organism>
<dbReference type="PANTHER" id="PTHR11034">
    <property type="entry name" value="N-MYC DOWNSTREAM REGULATED"/>
    <property type="match status" value="1"/>
</dbReference>
<gene>
    <name evidence="3" type="ORF">EDS130_LOCUS4872</name>
</gene>
<dbReference type="AlphaFoldDB" id="A0A813SXZ7"/>
<dbReference type="Gene3D" id="3.40.50.1820">
    <property type="entry name" value="alpha/beta hydrolase"/>
    <property type="match status" value="1"/>
</dbReference>
<evidence type="ECO:0000313" key="3">
    <source>
        <dbReference type="EMBL" id="CAF0801351.1"/>
    </source>
</evidence>
<dbReference type="SUPFAM" id="SSF53474">
    <property type="entry name" value="alpha/beta-Hydrolases"/>
    <property type="match status" value="1"/>
</dbReference>
<dbReference type="InterPro" id="IPR004142">
    <property type="entry name" value="NDRG"/>
</dbReference>
<dbReference type="InterPro" id="IPR029058">
    <property type="entry name" value="AB_hydrolase_fold"/>
</dbReference>